<proteinExistence type="predicted"/>
<protein>
    <submittedName>
        <fullName evidence="1">Uncharacterized protein</fullName>
    </submittedName>
</protein>
<dbReference type="EMBL" id="LXQA011352207">
    <property type="protein sequence ID" value="MCI94285.1"/>
    <property type="molecule type" value="Genomic_DNA"/>
</dbReference>
<accession>A0A392W5U3</accession>
<name>A0A392W5U3_9FABA</name>
<comment type="caution">
    <text evidence="1">The sequence shown here is derived from an EMBL/GenBank/DDBJ whole genome shotgun (WGS) entry which is preliminary data.</text>
</comment>
<feature type="non-terminal residue" evidence="1">
    <location>
        <position position="15"/>
    </location>
</feature>
<organism evidence="1 2">
    <name type="scientific">Trifolium medium</name>
    <dbReference type="NCBI Taxonomy" id="97028"/>
    <lineage>
        <taxon>Eukaryota</taxon>
        <taxon>Viridiplantae</taxon>
        <taxon>Streptophyta</taxon>
        <taxon>Embryophyta</taxon>
        <taxon>Tracheophyta</taxon>
        <taxon>Spermatophyta</taxon>
        <taxon>Magnoliopsida</taxon>
        <taxon>eudicotyledons</taxon>
        <taxon>Gunneridae</taxon>
        <taxon>Pentapetalae</taxon>
        <taxon>rosids</taxon>
        <taxon>fabids</taxon>
        <taxon>Fabales</taxon>
        <taxon>Fabaceae</taxon>
        <taxon>Papilionoideae</taxon>
        <taxon>50 kb inversion clade</taxon>
        <taxon>NPAAA clade</taxon>
        <taxon>Hologalegina</taxon>
        <taxon>IRL clade</taxon>
        <taxon>Trifolieae</taxon>
        <taxon>Trifolium</taxon>
    </lineage>
</organism>
<dbReference type="Proteomes" id="UP000265520">
    <property type="component" value="Unassembled WGS sequence"/>
</dbReference>
<evidence type="ECO:0000313" key="2">
    <source>
        <dbReference type="Proteomes" id="UP000265520"/>
    </source>
</evidence>
<evidence type="ECO:0000313" key="1">
    <source>
        <dbReference type="EMBL" id="MCI94285.1"/>
    </source>
</evidence>
<keyword evidence="2" id="KW-1185">Reference proteome</keyword>
<sequence length="15" mass="1597">MSVDLSSDNISTSLK</sequence>
<reference evidence="1 2" key="1">
    <citation type="journal article" date="2018" name="Front. Plant Sci.">
        <title>Red Clover (Trifolium pratense) and Zigzag Clover (T. medium) - A Picture of Genomic Similarities and Differences.</title>
        <authorList>
            <person name="Dluhosova J."/>
            <person name="Istvanek J."/>
            <person name="Nedelnik J."/>
            <person name="Repkova J."/>
        </authorList>
    </citation>
    <scope>NUCLEOTIDE SEQUENCE [LARGE SCALE GENOMIC DNA]</scope>
    <source>
        <strain evidence="2">cv. 10/8</strain>
        <tissue evidence="1">Leaf</tissue>
    </source>
</reference>